<evidence type="ECO:0000256" key="5">
    <source>
        <dbReference type="ARBA" id="ARBA00022842"/>
    </source>
</evidence>
<name>A0A7J7KJ62_BUGNE</name>
<evidence type="ECO:0000256" key="4">
    <source>
        <dbReference type="ARBA" id="ARBA00022840"/>
    </source>
</evidence>
<evidence type="ECO:0000313" key="8">
    <source>
        <dbReference type="EMBL" id="KAF6038273.1"/>
    </source>
</evidence>
<protein>
    <submittedName>
        <fullName evidence="8">ATP13A1</fullName>
    </submittedName>
</protein>
<accession>A0A7J7KJ62</accession>
<dbReference type="GO" id="GO:0015662">
    <property type="term" value="F:P-type ion transporter activity"/>
    <property type="evidence" value="ECO:0007669"/>
    <property type="project" value="TreeGrafter"/>
</dbReference>
<dbReference type="GO" id="GO:0006874">
    <property type="term" value="P:intracellular calcium ion homeostasis"/>
    <property type="evidence" value="ECO:0007669"/>
    <property type="project" value="TreeGrafter"/>
</dbReference>
<reference evidence="8" key="1">
    <citation type="submission" date="2020-06" db="EMBL/GenBank/DDBJ databases">
        <title>Draft genome of Bugula neritina, a colonial animal packing powerful symbionts and potential medicines.</title>
        <authorList>
            <person name="Rayko M."/>
        </authorList>
    </citation>
    <scope>NUCLEOTIDE SEQUENCE [LARGE SCALE GENOMIC DNA]</scope>
    <source>
        <strain evidence="8">Kwan_BN1</strain>
    </source>
</reference>
<keyword evidence="6" id="KW-1278">Translocase</keyword>
<dbReference type="InterPro" id="IPR006544">
    <property type="entry name" value="P-type_TPase_V"/>
</dbReference>
<evidence type="ECO:0000256" key="2">
    <source>
        <dbReference type="ARBA" id="ARBA00022723"/>
    </source>
</evidence>
<dbReference type="PANTHER" id="PTHR45630">
    <property type="entry name" value="CATION-TRANSPORTING ATPASE-RELATED"/>
    <property type="match status" value="1"/>
</dbReference>
<keyword evidence="7" id="KW-1133">Transmembrane helix</keyword>
<dbReference type="GO" id="GO:0046872">
    <property type="term" value="F:metal ion binding"/>
    <property type="evidence" value="ECO:0007669"/>
    <property type="project" value="UniProtKB-KW"/>
</dbReference>
<dbReference type="GO" id="GO:0019829">
    <property type="term" value="F:ATPase-coupled monoatomic cation transmembrane transporter activity"/>
    <property type="evidence" value="ECO:0007669"/>
    <property type="project" value="TreeGrafter"/>
</dbReference>
<dbReference type="InterPro" id="IPR023298">
    <property type="entry name" value="ATPase_P-typ_TM_dom_sf"/>
</dbReference>
<comment type="subcellular location">
    <subcellularLocation>
        <location evidence="1">Membrane</location>
        <topology evidence="1">Multi-pass membrane protein</topology>
    </subcellularLocation>
</comment>
<dbReference type="EMBL" id="VXIV02000441">
    <property type="protein sequence ID" value="KAF6038273.1"/>
    <property type="molecule type" value="Genomic_DNA"/>
</dbReference>
<evidence type="ECO:0000256" key="3">
    <source>
        <dbReference type="ARBA" id="ARBA00022741"/>
    </source>
</evidence>
<feature type="transmembrane region" description="Helical" evidence="7">
    <location>
        <begin position="70"/>
        <end position="93"/>
    </location>
</feature>
<dbReference type="Proteomes" id="UP000593567">
    <property type="component" value="Unassembled WGS sequence"/>
</dbReference>
<keyword evidence="7" id="KW-0472">Membrane</keyword>
<evidence type="ECO:0000256" key="6">
    <source>
        <dbReference type="ARBA" id="ARBA00022967"/>
    </source>
</evidence>
<dbReference type="PANTHER" id="PTHR45630:SF7">
    <property type="entry name" value="ENDOPLASMIC RETICULUM TRANSMEMBRANE HELIX TRANSLOCASE"/>
    <property type="match status" value="1"/>
</dbReference>
<dbReference type="GO" id="GO:0005789">
    <property type="term" value="C:endoplasmic reticulum membrane"/>
    <property type="evidence" value="ECO:0007669"/>
    <property type="project" value="TreeGrafter"/>
</dbReference>
<feature type="transmembrane region" description="Helical" evidence="7">
    <location>
        <begin position="31"/>
        <end position="50"/>
    </location>
</feature>
<sequence>MYLISMSLQVSTVAVNYKGRPFMQSLRENKLLFYSIGVSTFVIFSLASGMMPELAEYIELVPFPSEFRNVLVMVLLVDFIGAWLADRVCQFLFERTKPKSIWKL</sequence>
<evidence type="ECO:0000256" key="7">
    <source>
        <dbReference type="SAM" id="Phobius"/>
    </source>
</evidence>
<keyword evidence="2" id="KW-0479">Metal-binding</keyword>
<dbReference type="OrthoDB" id="48943at2759"/>
<evidence type="ECO:0000256" key="1">
    <source>
        <dbReference type="ARBA" id="ARBA00004141"/>
    </source>
</evidence>
<keyword evidence="5" id="KW-0460">Magnesium</keyword>
<keyword evidence="7" id="KW-0812">Transmembrane</keyword>
<keyword evidence="4" id="KW-0067">ATP-binding</keyword>
<gene>
    <name evidence="8" type="ORF">EB796_003434</name>
</gene>
<evidence type="ECO:0000313" key="9">
    <source>
        <dbReference type="Proteomes" id="UP000593567"/>
    </source>
</evidence>
<proteinExistence type="predicted"/>
<keyword evidence="9" id="KW-1185">Reference proteome</keyword>
<organism evidence="8 9">
    <name type="scientific">Bugula neritina</name>
    <name type="common">Brown bryozoan</name>
    <name type="synonym">Sertularia neritina</name>
    <dbReference type="NCBI Taxonomy" id="10212"/>
    <lineage>
        <taxon>Eukaryota</taxon>
        <taxon>Metazoa</taxon>
        <taxon>Spiralia</taxon>
        <taxon>Lophotrochozoa</taxon>
        <taxon>Bryozoa</taxon>
        <taxon>Gymnolaemata</taxon>
        <taxon>Cheilostomatida</taxon>
        <taxon>Flustrina</taxon>
        <taxon>Buguloidea</taxon>
        <taxon>Bugulidae</taxon>
        <taxon>Bugula</taxon>
    </lineage>
</organism>
<comment type="caution">
    <text evidence="8">The sequence shown here is derived from an EMBL/GenBank/DDBJ whole genome shotgun (WGS) entry which is preliminary data.</text>
</comment>
<dbReference type="SUPFAM" id="SSF81665">
    <property type="entry name" value="Calcium ATPase, transmembrane domain M"/>
    <property type="match status" value="1"/>
</dbReference>
<dbReference type="AlphaFoldDB" id="A0A7J7KJ62"/>
<dbReference type="GO" id="GO:0005524">
    <property type="term" value="F:ATP binding"/>
    <property type="evidence" value="ECO:0007669"/>
    <property type="project" value="UniProtKB-KW"/>
</dbReference>
<keyword evidence="3" id="KW-0547">Nucleotide-binding</keyword>